<feature type="region of interest" description="Disordered" evidence="1">
    <location>
        <begin position="1"/>
        <end position="65"/>
    </location>
</feature>
<protein>
    <submittedName>
        <fullName evidence="2">Uncharacterized protein</fullName>
    </submittedName>
</protein>
<proteinExistence type="predicted"/>
<gene>
    <name evidence="2" type="ORF">LTR16_004758</name>
</gene>
<evidence type="ECO:0000313" key="3">
    <source>
        <dbReference type="Proteomes" id="UP001357485"/>
    </source>
</evidence>
<evidence type="ECO:0000256" key="1">
    <source>
        <dbReference type="SAM" id="MobiDB-lite"/>
    </source>
</evidence>
<evidence type="ECO:0000313" key="2">
    <source>
        <dbReference type="EMBL" id="KAK5119670.1"/>
    </source>
</evidence>
<name>A0ABR0KRR1_9PEZI</name>
<reference evidence="2 3" key="1">
    <citation type="submission" date="2023-08" db="EMBL/GenBank/DDBJ databases">
        <title>Black Yeasts Isolated from many extreme environments.</title>
        <authorList>
            <person name="Coleine C."/>
            <person name="Stajich J.E."/>
            <person name="Selbmann L."/>
        </authorList>
    </citation>
    <scope>NUCLEOTIDE SEQUENCE [LARGE SCALE GENOMIC DNA]</scope>
    <source>
        <strain evidence="2 3">CCFEE 536</strain>
    </source>
</reference>
<dbReference type="EMBL" id="JAVRRA010025294">
    <property type="protein sequence ID" value="KAK5119670.1"/>
    <property type="molecule type" value="Genomic_DNA"/>
</dbReference>
<feature type="non-terminal residue" evidence="2">
    <location>
        <position position="98"/>
    </location>
</feature>
<dbReference type="Proteomes" id="UP001357485">
    <property type="component" value="Unassembled WGS sequence"/>
</dbReference>
<organism evidence="2 3">
    <name type="scientific">Cryomyces antarcticus</name>
    <dbReference type="NCBI Taxonomy" id="329879"/>
    <lineage>
        <taxon>Eukaryota</taxon>
        <taxon>Fungi</taxon>
        <taxon>Dikarya</taxon>
        <taxon>Ascomycota</taxon>
        <taxon>Pezizomycotina</taxon>
        <taxon>Dothideomycetes</taxon>
        <taxon>Dothideomycetes incertae sedis</taxon>
        <taxon>Cryomyces</taxon>
    </lineage>
</organism>
<comment type="caution">
    <text evidence="2">The sequence shown here is derived from an EMBL/GenBank/DDBJ whole genome shotgun (WGS) entry which is preliminary data.</text>
</comment>
<keyword evidence="3" id="KW-1185">Reference proteome</keyword>
<accession>A0ABR0KRR1</accession>
<sequence>MTASSIAARRHAAPAGTSRGGIAKRRGGVRTDRDGDLMMDAPGRGRGKTGKAGARTSTGPAGIPLAARTADSRGARNLERLTAGLGGVSRPRASNLQK</sequence>